<accession>A0A7C4NMU0</accession>
<gene>
    <name evidence="1" type="ORF">ENU09_01250</name>
    <name evidence="2" type="ORF">ENU20_03200</name>
</gene>
<reference evidence="2" key="1">
    <citation type="journal article" date="2020" name="mSystems">
        <title>Genome- and Community-Level Interaction Insights into Carbon Utilization and Element Cycling Functions of Hydrothermarchaeota in Hydrothermal Sediment.</title>
        <authorList>
            <person name="Zhou Z."/>
            <person name="Liu Y."/>
            <person name="Xu W."/>
            <person name="Pan J."/>
            <person name="Luo Z.H."/>
            <person name="Li M."/>
        </authorList>
    </citation>
    <scope>NUCLEOTIDE SEQUENCE [LARGE SCALE GENOMIC DNA]</scope>
    <source>
        <strain evidence="1">SpSt-638</strain>
        <strain evidence="2">SpSt-648</strain>
    </source>
</reference>
<organism evidence="2">
    <name type="scientific">Staphylothermus marinus</name>
    <dbReference type="NCBI Taxonomy" id="2280"/>
    <lineage>
        <taxon>Archaea</taxon>
        <taxon>Thermoproteota</taxon>
        <taxon>Thermoprotei</taxon>
        <taxon>Desulfurococcales</taxon>
        <taxon>Desulfurococcaceae</taxon>
        <taxon>Staphylothermus</taxon>
    </lineage>
</organism>
<proteinExistence type="predicted"/>
<protein>
    <submittedName>
        <fullName evidence="2">Uncharacterized protein</fullName>
    </submittedName>
</protein>
<evidence type="ECO:0000313" key="1">
    <source>
        <dbReference type="EMBL" id="HGQ59340.1"/>
    </source>
</evidence>
<dbReference type="EMBL" id="DTBP01000020">
    <property type="protein sequence ID" value="HGQ74067.1"/>
    <property type="molecule type" value="Genomic_DNA"/>
</dbReference>
<sequence>MDKKLLKKDMYIDLVNNYLGELIEEVVTQYYEDKIDVDEEYIDILEFVTEKLMKNNSGSLNDFKKIIVKLSSKPSLARVIISYLVSKYFEERNGLSLEFE</sequence>
<evidence type="ECO:0000313" key="2">
    <source>
        <dbReference type="EMBL" id="HGQ74067.1"/>
    </source>
</evidence>
<dbReference type="EMBL" id="DTBE01000038">
    <property type="protein sequence ID" value="HGQ59340.1"/>
    <property type="molecule type" value="Genomic_DNA"/>
</dbReference>
<dbReference type="AlphaFoldDB" id="A0A7C4NMU0"/>
<name>A0A7C4NMU0_STAMA</name>
<comment type="caution">
    <text evidence="2">The sequence shown here is derived from an EMBL/GenBank/DDBJ whole genome shotgun (WGS) entry which is preliminary data.</text>
</comment>